<evidence type="ECO:0000313" key="3">
    <source>
        <dbReference type="Proteomes" id="UP000688137"/>
    </source>
</evidence>
<dbReference type="GO" id="GO:0006508">
    <property type="term" value="P:proteolysis"/>
    <property type="evidence" value="ECO:0007669"/>
    <property type="project" value="InterPro"/>
</dbReference>
<keyword evidence="3" id="KW-1185">Reference proteome</keyword>
<gene>
    <name evidence="2" type="ORF">PPRIM_AZ9-3.1.T1100133</name>
</gene>
<protein>
    <recommendedName>
        <fullName evidence="1">Calpain catalytic domain-containing protein</fullName>
    </recommendedName>
</protein>
<evidence type="ECO:0000313" key="2">
    <source>
        <dbReference type="EMBL" id="CAD8099773.1"/>
    </source>
</evidence>
<comment type="caution">
    <text evidence="2">The sequence shown here is derived from an EMBL/GenBank/DDBJ whole genome shotgun (WGS) entry which is preliminary data.</text>
</comment>
<organism evidence="2 3">
    <name type="scientific">Paramecium primaurelia</name>
    <dbReference type="NCBI Taxonomy" id="5886"/>
    <lineage>
        <taxon>Eukaryota</taxon>
        <taxon>Sar</taxon>
        <taxon>Alveolata</taxon>
        <taxon>Ciliophora</taxon>
        <taxon>Intramacronucleata</taxon>
        <taxon>Oligohymenophorea</taxon>
        <taxon>Peniculida</taxon>
        <taxon>Parameciidae</taxon>
        <taxon>Paramecium</taxon>
    </lineage>
</organism>
<evidence type="ECO:0000259" key="1">
    <source>
        <dbReference type="Pfam" id="PF00648"/>
    </source>
</evidence>
<dbReference type="InterPro" id="IPR001300">
    <property type="entry name" value="Peptidase_C2_calpain_cat"/>
</dbReference>
<proteinExistence type="predicted"/>
<accession>A0A8S1PAN6</accession>
<dbReference type="Pfam" id="PF00648">
    <property type="entry name" value="Peptidase_C2"/>
    <property type="match status" value="1"/>
</dbReference>
<dbReference type="OMA" id="FEQKDFY"/>
<dbReference type="AlphaFoldDB" id="A0A8S1PAN6"/>
<dbReference type="GO" id="GO:0004198">
    <property type="term" value="F:calcium-dependent cysteine-type endopeptidase activity"/>
    <property type="evidence" value="ECO:0007669"/>
    <property type="project" value="InterPro"/>
</dbReference>
<dbReference type="Proteomes" id="UP000688137">
    <property type="component" value="Unassembled WGS sequence"/>
</dbReference>
<feature type="domain" description="Calpain catalytic" evidence="1">
    <location>
        <begin position="85"/>
        <end position="221"/>
    </location>
</feature>
<reference evidence="2" key="1">
    <citation type="submission" date="2021-01" db="EMBL/GenBank/DDBJ databases">
        <authorList>
            <consortium name="Genoscope - CEA"/>
            <person name="William W."/>
        </authorList>
    </citation>
    <scope>NUCLEOTIDE SEQUENCE</scope>
</reference>
<sequence length="646" mass="77692">MQYEDRQKYDEEMKNFYLEQKQKFEQKDFYDKSENQMLVLYELKQIEKIKNSYLADYKLKPSQFYNSFPLINAFNIVQSNMRNLKQLFEQREDGLFGVWLWEQGLQYLIIVDDQIPCKLNGNYPQLATITSEYEWPIILEKAIGKILGFGYNSFNVIKNDTIDFYLQMITGSLIYEQEFQSFEELEKIQKDKSNILFVKYYQDSKTIASVITITDKQQQQKLIKLIAPNQQSIFKQGKQKEDSVCYLSWKEFKQNFQTVHVLIWKDEYRVIAMSLEKPIERKTDIIEHTYFYKFKIEDNSNYWITLWQKEFIIEEGNIIIINNQNKKNPFGLIRMLLFQELKDNQYRFIDGNCNFARSININPILEKGEYYILCQSYFNNQKNYSLEQLQKQFNLNLTIKGVKVPLNIYPNNQYEQQQINLIKSLIKDTLSKDNIRSFNQIQQPQIQVSTNKIYGFLYFYYENRGSIDIQEQIQFKELGYLIKYDSLQQQKQALVKVKQNYFQILLYTLDPKIILEQENISFQYEYTHTLINDNQIQIVESQRFQEIINDQNTKKVECEQICIYINQHNQGIIIQYENNSEQNAQIELKFSEFINLCLFNNVDYNVNELSIKFSIQKLTKMQMFFDTIEPNKPYNYKLSFDISQIY</sequence>
<dbReference type="EMBL" id="CAJJDM010000113">
    <property type="protein sequence ID" value="CAD8099773.1"/>
    <property type="molecule type" value="Genomic_DNA"/>
</dbReference>
<name>A0A8S1PAN6_PARPR</name>